<keyword evidence="3 7" id="KW-0812">Transmembrane</keyword>
<organism evidence="9 10">
    <name type="scientific">Talaromyces proteolyticus</name>
    <dbReference type="NCBI Taxonomy" id="1131652"/>
    <lineage>
        <taxon>Eukaryota</taxon>
        <taxon>Fungi</taxon>
        <taxon>Dikarya</taxon>
        <taxon>Ascomycota</taxon>
        <taxon>Pezizomycotina</taxon>
        <taxon>Eurotiomycetes</taxon>
        <taxon>Eurotiomycetidae</taxon>
        <taxon>Eurotiales</taxon>
        <taxon>Trichocomaceae</taxon>
        <taxon>Talaromyces</taxon>
        <taxon>Talaromyces sect. Bacilispori</taxon>
    </lineage>
</organism>
<dbReference type="PROSITE" id="PS50850">
    <property type="entry name" value="MFS"/>
    <property type="match status" value="1"/>
</dbReference>
<feature type="transmembrane region" description="Helical" evidence="7">
    <location>
        <begin position="555"/>
        <end position="574"/>
    </location>
</feature>
<feature type="transmembrane region" description="Helical" evidence="7">
    <location>
        <begin position="377"/>
        <end position="398"/>
    </location>
</feature>
<reference evidence="9" key="1">
    <citation type="submission" date="2021-12" db="EMBL/GenBank/DDBJ databases">
        <title>Convergent genome expansion in fungi linked to evolution of root-endophyte symbiosis.</title>
        <authorList>
            <consortium name="DOE Joint Genome Institute"/>
            <person name="Ke Y.-H."/>
            <person name="Bonito G."/>
            <person name="Liao H.-L."/>
            <person name="Looney B."/>
            <person name="Rojas-Flechas A."/>
            <person name="Nash J."/>
            <person name="Hameed K."/>
            <person name="Schadt C."/>
            <person name="Martin F."/>
            <person name="Crous P.W."/>
            <person name="Miettinen O."/>
            <person name="Magnuson J.K."/>
            <person name="Labbe J."/>
            <person name="Jacobson D."/>
            <person name="Doktycz M.J."/>
            <person name="Veneault-Fourrey C."/>
            <person name="Kuo A."/>
            <person name="Mondo S."/>
            <person name="Calhoun S."/>
            <person name="Riley R."/>
            <person name="Ohm R."/>
            <person name="LaButti K."/>
            <person name="Andreopoulos B."/>
            <person name="Pangilinan J."/>
            <person name="Nolan M."/>
            <person name="Tritt A."/>
            <person name="Clum A."/>
            <person name="Lipzen A."/>
            <person name="Daum C."/>
            <person name="Barry K."/>
            <person name="Grigoriev I.V."/>
            <person name="Vilgalys R."/>
        </authorList>
    </citation>
    <scope>NUCLEOTIDE SEQUENCE</scope>
    <source>
        <strain evidence="9">PMI_201</strain>
    </source>
</reference>
<protein>
    <submittedName>
        <fullName evidence="9">Fungal trichothecene efflux pump</fullName>
    </submittedName>
</protein>
<evidence type="ECO:0000259" key="8">
    <source>
        <dbReference type="PROSITE" id="PS50850"/>
    </source>
</evidence>
<feature type="transmembrane region" description="Helical" evidence="7">
    <location>
        <begin position="139"/>
        <end position="158"/>
    </location>
</feature>
<dbReference type="GO" id="GO:0022857">
    <property type="term" value="F:transmembrane transporter activity"/>
    <property type="evidence" value="ECO:0007669"/>
    <property type="project" value="InterPro"/>
</dbReference>
<accession>A0AAD4KUK6</accession>
<comment type="caution">
    <text evidence="9">The sequence shown here is derived from an EMBL/GenBank/DDBJ whole genome shotgun (WGS) entry which is preliminary data.</text>
</comment>
<dbReference type="GO" id="GO:0005886">
    <property type="term" value="C:plasma membrane"/>
    <property type="evidence" value="ECO:0007669"/>
    <property type="project" value="TreeGrafter"/>
</dbReference>
<dbReference type="Proteomes" id="UP001201262">
    <property type="component" value="Unassembled WGS sequence"/>
</dbReference>
<evidence type="ECO:0000256" key="2">
    <source>
        <dbReference type="ARBA" id="ARBA00022448"/>
    </source>
</evidence>
<feature type="transmembrane region" description="Helical" evidence="7">
    <location>
        <begin position="429"/>
        <end position="449"/>
    </location>
</feature>
<feature type="transmembrane region" description="Helical" evidence="7">
    <location>
        <begin position="461"/>
        <end position="484"/>
    </location>
</feature>
<feature type="domain" description="Major facilitator superfamily (MFS) profile" evidence="8">
    <location>
        <begin position="61"/>
        <end position="579"/>
    </location>
</feature>
<dbReference type="InterPro" id="IPR036259">
    <property type="entry name" value="MFS_trans_sf"/>
</dbReference>
<evidence type="ECO:0000256" key="1">
    <source>
        <dbReference type="ARBA" id="ARBA00004141"/>
    </source>
</evidence>
<dbReference type="Gene3D" id="1.20.1250.20">
    <property type="entry name" value="MFS general substrate transporter like domains"/>
    <property type="match status" value="2"/>
</dbReference>
<dbReference type="EMBL" id="JAJTJA010000003">
    <property type="protein sequence ID" value="KAH8701503.1"/>
    <property type="molecule type" value="Genomic_DNA"/>
</dbReference>
<feature type="transmembrane region" description="Helical" evidence="7">
    <location>
        <begin position="339"/>
        <end position="357"/>
    </location>
</feature>
<dbReference type="GeneID" id="70250166"/>
<feature type="transmembrane region" description="Helical" evidence="7">
    <location>
        <begin position="226"/>
        <end position="246"/>
    </location>
</feature>
<dbReference type="InterPro" id="IPR010573">
    <property type="entry name" value="MFS_Str1/Tri12-like"/>
</dbReference>
<dbReference type="PANTHER" id="PTHR23501:SF109">
    <property type="entry name" value="MAJOR FACILITATOR SUPERFAMILY (MFS) PROFILE DOMAIN-CONTAINING PROTEIN-RELATED"/>
    <property type="match status" value="1"/>
</dbReference>
<evidence type="ECO:0000313" key="9">
    <source>
        <dbReference type="EMBL" id="KAH8701503.1"/>
    </source>
</evidence>
<proteinExistence type="predicted"/>
<name>A0AAD4KUK6_9EURO</name>
<feature type="compositionally biased region" description="Basic and acidic residues" evidence="6">
    <location>
        <begin position="17"/>
        <end position="32"/>
    </location>
</feature>
<comment type="subcellular location">
    <subcellularLocation>
        <location evidence="1">Membrane</location>
        <topology evidence="1">Multi-pass membrane protein</topology>
    </subcellularLocation>
</comment>
<feature type="transmembrane region" description="Helical" evidence="7">
    <location>
        <begin position="195"/>
        <end position="214"/>
    </location>
</feature>
<dbReference type="InterPro" id="IPR020846">
    <property type="entry name" value="MFS_dom"/>
</dbReference>
<dbReference type="RefSeq" id="XP_046074879.1">
    <property type="nucleotide sequence ID" value="XM_046219879.1"/>
</dbReference>
<evidence type="ECO:0000313" key="10">
    <source>
        <dbReference type="Proteomes" id="UP001201262"/>
    </source>
</evidence>
<feature type="transmembrane region" description="Helical" evidence="7">
    <location>
        <begin position="67"/>
        <end position="88"/>
    </location>
</feature>
<evidence type="ECO:0000256" key="7">
    <source>
        <dbReference type="SAM" id="Phobius"/>
    </source>
</evidence>
<keyword evidence="5 7" id="KW-0472">Membrane</keyword>
<evidence type="ECO:0000256" key="6">
    <source>
        <dbReference type="SAM" id="MobiDB-lite"/>
    </source>
</evidence>
<keyword evidence="4 7" id="KW-1133">Transmembrane helix</keyword>
<dbReference type="Pfam" id="PF06609">
    <property type="entry name" value="TRI12"/>
    <property type="match status" value="1"/>
</dbReference>
<keyword evidence="10" id="KW-1185">Reference proteome</keyword>
<sequence>MSLDISNAVQSESQVNQRDRVSLEKAEKHEANTEGSKLNCTNSGFDEIEEEYHFTIGQFLALAAMQLGYMGAVFCIQMISAILTTINNDIEMWNPSDNKAQLIGPSSAYAWISTSQVIPVGVFGLLVGRLGDIFGRRNLIIMGDIFGIIGCAICATAQSINVCIGGGIFIGTASACQQVAWAASSEMVPRKYRALVIGLFEMSCVPAGAFGPLIGNAIAKNTTWRWAYWIPFILNCLSFIMVFLFYRPRDQYIKEEGKTRLQEAADLDWIGFFLCATGICLFLLGISFGGNQLPWKSGGTISMIVIGILLLVLCGFYEAYCGMILPLFPPVVFQHFRRVTCVLIGTFLYGMLYYSTAVLWPQQVQGLYTTDLIKVGWYSSALGIAGIISSPIFGTLFTFGHARSLFIFIIVLGTVASGCMATVSPTSSTASTILVAMEGVCVGGGMIVATAMVQLAVEHQYIGLVTALAVAARNIGGAVAQVIYTSIFTGRLKHNIIIYVAEPLIKAGVSPEEIEIVIEAIESTETTQLIDKLTPTQLEVGLEGLHQAIVHALRVVYLSSIAFGVVGTVFVCFCRNVNHLLTAKVDVQLDEGAKLQGVTDTGKGYIIPIEEQMRYTSRWHGTPTVNQKSPSMANVDG</sequence>
<feature type="region of interest" description="Disordered" evidence="6">
    <location>
        <begin position="1"/>
        <end position="37"/>
    </location>
</feature>
<dbReference type="AlphaFoldDB" id="A0AAD4KUK6"/>
<dbReference type="PANTHER" id="PTHR23501">
    <property type="entry name" value="MAJOR FACILITATOR SUPERFAMILY"/>
    <property type="match status" value="1"/>
</dbReference>
<evidence type="ECO:0000256" key="5">
    <source>
        <dbReference type="ARBA" id="ARBA00023136"/>
    </source>
</evidence>
<feature type="compositionally biased region" description="Polar residues" evidence="6">
    <location>
        <begin position="1"/>
        <end position="16"/>
    </location>
</feature>
<dbReference type="CDD" id="cd06179">
    <property type="entry name" value="MFS_TRI12_like"/>
    <property type="match status" value="1"/>
</dbReference>
<dbReference type="SUPFAM" id="SSF103473">
    <property type="entry name" value="MFS general substrate transporter"/>
    <property type="match status" value="1"/>
</dbReference>
<evidence type="ECO:0000256" key="3">
    <source>
        <dbReference type="ARBA" id="ARBA00022692"/>
    </source>
</evidence>
<keyword evidence="2" id="KW-0813">Transport</keyword>
<gene>
    <name evidence="9" type="ORF">BGW36DRAFT_423817</name>
</gene>
<dbReference type="InterPro" id="IPR053791">
    <property type="entry name" value="MFS_Tri12-like"/>
</dbReference>
<feature type="transmembrane region" description="Helical" evidence="7">
    <location>
        <begin position="267"/>
        <end position="289"/>
    </location>
</feature>
<feature type="transmembrane region" description="Helical" evidence="7">
    <location>
        <begin position="108"/>
        <end position="127"/>
    </location>
</feature>
<feature type="transmembrane region" description="Helical" evidence="7">
    <location>
        <begin position="301"/>
        <end position="327"/>
    </location>
</feature>
<evidence type="ECO:0000256" key="4">
    <source>
        <dbReference type="ARBA" id="ARBA00022989"/>
    </source>
</evidence>
<feature type="transmembrane region" description="Helical" evidence="7">
    <location>
        <begin position="405"/>
        <end position="423"/>
    </location>
</feature>